<protein>
    <submittedName>
        <fullName evidence="2">Uncharacterized protein</fullName>
    </submittedName>
</protein>
<keyword evidence="1" id="KW-0732">Signal</keyword>
<evidence type="ECO:0000313" key="3">
    <source>
        <dbReference type="Proteomes" id="UP001648503"/>
    </source>
</evidence>
<dbReference type="Proteomes" id="UP001648503">
    <property type="component" value="Unassembled WGS sequence"/>
</dbReference>
<feature type="signal peptide" evidence="1">
    <location>
        <begin position="1"/>
        <end position="21"/>
    </location>
</feature>
<gene>
    <name evidence="2" type="ORF">BASA50_004829</name>
</gene>
<reference evidence="2 3" key="1">
    <citation type="submission" date="2021-02" db="EMBL/GenBank/DDBJ databases">
        <title>Variation within the Batrachochytrium salamandrivorans European outbreak.</title>
        <authorList>
            <person name="Kelly M."/>
            <person name="Pasmans F."/>
            <person name="Shea T.P."/>
            <person name="Munoz J.F."/>
            <person name="Carranza S."/>
            <person name="Cuomo C.A."/>
            <person name="Martel A."/>
        </authorList>
    </citation>
    <scope>NUCLEOTIDE SEQUENCE [LARGE SCALE GENOMIC DNA]</scope>
    <source>
        <strain evidence="2 3">AMFP18/2</strain>
    </source>
</reference>
<accession>A0ABQ8FHJ1</accession>
<feature type="chain" id="PRO_5046538138" evidence="1">
    <location>
        <begin position="22"/>
        <end position="144"/>
    </location>
</feature>
<proteinExistence type="predicted"/>
<dbReference type="EMBL" id="JAFCIX010000176">
    <property type="protein sequence ID" value="KAH6596895.1"/>
    <property type="molecule type" value="Genomic_DNA"/>
</dbReference>
<keyword evidence="3" id="KW-1185">Reference proteome</keyword>
<evidence type="ECO:0000256" key="1">
    <source>
        <dbReference type="SAM" id="SignalP"/>
    </source>
</evidence>
<comment type="caution">
    <text evidence="2">The sequence shown here is derived from an EMBL/GenBank/DDBJ whole genome shotgun (WGS) entry which is preliminary data.</text>
</comment>
<evidence type="ECO:0000313" key="2">
    <source>
        <dbReference type="EMBL" id="KAH6596895.1"/>
    </source>
</evidence>
<organism evidence="2 3">
    <name type="scientific">Batrachochytrium salamandrivorans</name>
    <dbReference type="NCBI Taxonomy" id="1357716"/>
    <lineage>
        <taxon>Eukaryota</taxon>
        <taxon>Fungi</taxon>
        <taxon>Fungi incertae sedis</taxon>
        <taxon>Chytridiomycota</taxon>
        <taxon>Chytridiomycota incertae sedis</taxon>
        <taxon>Chytridiomycetes</taxon>
        <taxon>Rhizophydiales</taxon>
        <taxon>Rhizophydiales incertae sedis</taxon>
        <taxon>Batrachochytrium</taxon>
    </lineage>
</organism>
<name>A0ABQ8FHJ1_9FUNG</name>
<sequence>MIFTIKPIVSLVVLFSSSVLAQKAFSSTVSGVTWLPEPSVDPQTIPIVPVTIIKSISSHLASATANPPSVPTGVVPIINTAVLHTAVLETSAPTTTTAGSVSSVKPASPPTGVATVPSSNAAVSIHAATAATLAGVAFSLAILM</sequence>